<proteinExistence type="predicted"/>
<gene>
    <name evidence="1" type="ORF">SAMN04487818_105484</name>
</gene>
<name>A0A1H9SJR1_9PSEU</name>
<dbReference type="Proteomes" id="UP000199051">
    <property type="component" value="Unassembled WGS sequence"/>
</dbReference>
<organism evidence="1 2">
    <name type="scientific">Actinokineospora terrae</name>
    <dbReference type="NCBI Taxonomy" id="155974"/>
    <lineage>
        <taxon>Bacteria</taxon>
        <taxon>Bacillati</taxon>
        <taxon>Actinomycetota</taxon>
        <taxon>Actinomycetes</taxon>
        <taxon>Pseudonocardiales</taxon>
        <taxon>Pseudonocardiaceae</taxon>
        <taxon>Actinokineospora</taxon>
    </lineage>
</organism>
<evidence type="ECO:0000313" key="2">
    <source>
        <dbReference type="Proteomes" id="UP000199051"/>
    </source>
</evidence>
<evidence type="ECO:0000313" key="1">
    <source>
        <dbReference type="EMBL" id="SER84925.1"/>
    </source>
</evidence>
<dbReference type="EMBL" id="FOGI01000005">
    <property type="protein sequence ID" value="SER84925.1"/>
    <property type="molecule type" value="Genomic_DNA"/>
</dbReference>
<dbReference type="AlphaFoldDB" id="A0A1H9SJR1"/>
<keyword evidence="2" id="KW-1185">Reference proteome</keyword>
<accession>A0A1H9SJR1</accession>
<protein>
    <submittedName>
        <fullName evidence="1">Uncharacterized protein</fullName>
    </submittedName>
</protein>
<sequence length="137" mass="14948">MTATLDTTVTVSWGQIDHAATAVRQHMDRHTRLRVGSLGVHASGQGQGRVEVFVPAPDQPLACASLLAWLDTLDHATLVLRYCDDDPQARAYAYLSDGTPITVIAPLDQTRLYGVESDKTGEWVLHWLRLQAVDAAA</sequence>
<dbReference type="RefSeq" id="WP_143073467.1">
    <property type="nucleotide sequence ID" value="NZ_FOGI01000005.1"/>
</dbReference>
<reference evidence="2" key="1">
    <citation type="submission" date="2016-10" db="EMBL/GenBank/DDBJ databases">
        <authorList>
            <person name="Varghese N."/>
            <person name="Submissions S."/>
        </authorList>
    </citation>
    <scope>NUCLEOTIDE SEQUENCE [LARGE SCALE GENOMIC DNA]</scope>
    <source>
        <strain evidence="2">DSM 44260</strain>
    </source>
</reference>